<feature type="transmembrane region" description="Helical" evidence="11">
    <location>
        <begin position="12"/>
        <end position="31"/>
    </location>
</feature>
<keyword evidence="11" id="KW-0472">Membrane</keyword>
<dbReference type="InterPro" id="IPR036188">
    <property type="entry name" value="FAD/NAD-bd_sf"/>
</dbReference>
<comment type="similarity">
    <text evidence="3">Belongs to the lysine N(6)-hydroxylase/L-ornithine N(5)-oxygenase family.</text>
</comment>
<gene>
    <name evidence="12" type="ORF">PYCCODRAFT_1465891</name>
</gene>
<protein>
    <recommendedName>
        <fullName evidence="4">L-ornithine N(5)-monooxygenase [NAD(P)H]</fullName>
        <ecNumber evidence="4">1.14.13.196</ecNumber>
    </recommendedName>
</protein>
<dbReference type="Proteomes" id="UP000193067">
    <property type="component" value="Unassembled WGS sequence"/>
</dbReference>
<comment type="catalytic activity">
    <reaction evidence="9">
        <text>L-ornithine + NADPH + O2 = N(5)-hydroxy-L-ornithine + NADP(+) + H2O</text>
        <dbReference type="Rhea" id="RHEA:41508"/>
        <dbReference type="ChEBI" id="CHEBI:15377"/>
        <dbReference type="ChEBI" id="CHEBI:15379"/>
        <dbReference type="ChEBI" id="CHEBI:46911"/>
        <dbReference type="ChEBI" id="CHEBI:57783"/>
        <dbReference type="ChEBI" id="CHEBI:58349"/>
        <dbReference type="ChEBI" id="CHEBI:78275"/>
        <dbReference type="EC" id="1.14.13.196"/>
    </reaction>
</comment>
<evidence type="ECO:0000256" key="2">
    <source>
        <dbReference type="ARBA" id="ARBA00004924"/>
    </source>
</evidence>
<evidence type="ECO:0000313" key="12">
    <source>
        <dbReference type="EMBL" id="OSD04413.1"/>
    </source>
</evidence>
<keyword evidence="11" id="KW-1133">Transmembrane helix</keyword>
<dbReference type="OrthoDB" id="2915840at2759"/>
<evidence type="ECO:0000256" key="3">
    <source>
        <dbReference type="ARBA" id="ARBA00007588"/>
    </source>
</evidence>
<evidence type="ECO:0000256" key="4">
    <source>
        <dbReference type="ARBA" id="ARBA00012881"/>
    </source>
</evidence>
<evidence type="ECO:0000256" key="8">
    <source>
        <dbReference type="ARBA" id="ARBA00023002"/>
    </source>
</evidence>
<evidence type="ECO:0000313" key="13">
    <source>
        <dbReference type="Proteomes" id="UP000193067"/>
    </source>
</evidence>
<accession>A0A1Y2IUT6</accession>
<keyword evidence="11" id="KW-0812">Transmembrane</keyword>
<dbReference type="InterPro" id="IPR050346">
    <property type="entry name" value="FMO-like"/>
</dbReference>
<keyword evidence="8" id="KW-0560">Oxidoreductase</keyword>
<evidence type="ECO:0000256" key="5">
    <source>
        <dbReference type="ARBA" id="ARBA00022630"/>
    </source>
</evidence>
<dbReference type="GO" id="GO:0016491">
    <property type="term" value="F:oxidoreductase activity"/>
    <property type="evidence" value="ECO:0007669"/>
    <property type="project" value="UniProtKB-KW"/>
</dbReference>
<dbReference type="InterPro" id="IPR025700">
    <property type="entry name" value="Lys/Orn_oxygenase"/>
</dbReference>
<keyword evidence="6" id="KW-0274">FAD</keyword>
<dbReference type="Gene3D" id="3.50.50.60">
    <property type="entry name" value="FAD/NAD(P)-binding domain"/>
    <property type="match status" value="3"/>
</dbReference>
<keyword evidence="13" id="KW-1185">Reference proteome</keyword>
<evidence type="ECO:0000256" key="7">
    <source>
        <dbReference type="ARBA" id="ARBA00022857"/>
    </source>
</evidence>
<reference evidence="12 13" key="1">
    <citation type="journal article" date="2015" name="Biotechnol. Biofuels">
        <title>Enhanced degradation of softwood versus hardwood by the white-rot fungus Pycnoporus coccineus.</title>
        <authorList>
            <person name="Couturier M."/>
            <person name="Navarro D."/>
            <person name="Chevret D."/>
            <person name="Henrissat B."/>
            <person name="Piumi F."/>
            <person name="Ruiz-Duenas F.J."/>
            <person name="Martinez A.T."/>
            <person name="Grigoriev I.V."/>
            <person name="Riley R."/>
            <person name="Lipzen A."/>
            <person name="Berrin J.G."/>
            <person name="Master E.R."/>
            <person name="Rosso M.N."/>
        </authorList>
    </citation>
    <scope>NUCLEOTIDE SEQUENCE [LARGE SCALE GENOMIC DNA]</scope>
    <source>
        <strain evidence="12 13">BRFM310</strain>
    </source>
</reference>
<keyword evidence="5" id="KW-0285">Flavoprotein</keyword>
<comment type="catalytic activity">
    <reaction evidence="10">
        <text>L-ornithine + NADH + O2 = N(5)-hydroxy-L-ornithine + NAD(+) + H2O</text>
        <dbReference type="Rhea" id="RHEA:41512"/>
        <dbReference type="ChEBI" id="CHEBI:15377"/>
        <dbReference type="ChEBI" id="CHEBI:15379"/>
        <dbReference type="ChEBI" id="CHEBI:46911"/>
        <dbReference type="ChEBI" id="CHEBI:57540"/>
        <dbReference type="ChEBI" id="CHEBI:57945"/>
        <dbReference type="ChEBI" id="CHEBI:78275"/>
        <dbReference type="EC" id="1.14.13.196"/>
    </reaction>
</comment>
<dbReference type="PANTHER" id="PTHR23023">
    <property type="entry name" value="DIMETHYLANILINE MONOOXYGENASE"/>
    <property type="match status" value="1"/>
</dbReference>
<dbReference type="Pfam" id="PF13450">
    <property type="entry name" value="NAD_binding_8"/>
    <property type="match status" value="1"/>
</dbReference>
<evidence type="ECO:0000256" key="9">
    <source>
        <dbReference type="ARBA" id="ARBA00047598"/>
    </source>
</evidence>
<dbReference type="EMBL" id="KZ084096">
    <property type="protein sequence ID" value="OSD04413.1"/>
    <property type="molecule type" value="Genomic_DNA"/>
</dbReference>
<dbReference type="EC" id="1.14.13.196" evidence="4"/>
<dbReference type="SUPFAM" id="SSF51905">
    <property type="entry name" value="FAD/NAD(P)-binding domain"/>
    <property type="match status" value="3"/>
</dbReference>
<comment type="cofactor">
    <cofactor evidence="1">
        <name>FAD</name>
        <dbReference type="ChEBI" id="CHEBI:57692"/>
    </cofactor>
</comment>
<proteinExistence type="inferred from homology"/>
<evidence type="ECO:0000256" key="6">
    <source>
        <dbReference type="ARBA" id="ARBA00022827"/>
    </source>
</evidence>
<dbReference type="AlphaFoldDB" id="A0A1Y2IUT6"/>
<evidence type="ECO:0000256" key="11">
    <source>
        <dbReference type="SAM" id="Phobius"/>
    </source>
</evidence>
<evidence type="ECO:0000256" key="1">
    <source>
        <dbReference type="ARBA" id="ARBA00001974"/>
    </source>
</evidence>
<name>A0A1Y2IUT6_TRAC3</name>
<organism evidence="12 13">
    <name type="scientific">Trametes coccinea (strain BRFM310)</name>
    <name type="common">Pycnoporus coccineus</name>
    <dbReference type="NCBI Taxonomy" id="1353009"/>
    <lineage>
        <taxon>Eukaryota</taxon>
        <taxon>Fungi</taxon>
        <taxon>Dikarya</taxon>
        <taxon>Basidiomycota</taxon>
        <taxon>Agaricomycotina</taxon>
        <taxon>Agaricomycetes</taxon>
        <taxon>Polyporales</taxon>
        <taxon>Polyporaceae</taxon>
        <taxon>Trametes</taxon>
    </lineage>
</organism>
<comment type="pathway">
    <text evidence="2">Siderophore biosynthesis.</text>
</comment>
<sequence length="577" mass="63410">MISSPREESRAAPVAVVGAGVAGLITAYTLLRDGFTDVQLLTRDAHAGGVWAPQRIYPGLYSNNVDGEYRLSPLKMAHRAQTGPLQGRLSGEELSSYFQSFAHRFLDGKILYGKEVQQIRRDASGDGWEVDVLSIGDGTTETRNYARIVLCTGGCSNPRIPHELSPKAAVAAGFTGPVIHTAQFAERMQELLTCARPATSVGAKFAEEPSVIVVGGGKSAHDMCASLANEGRKVTMVCHNLDYFLASTSPLPEFIRKSRFLSLLSPHIHLRTYFERFLHTTWLGALLVHFIWYCLIESAFQAAKIPKGSPLRNVASPFWSVRANDEGVPRPNGFHALALAGKIEVITPAHVAGFGQDGKSVVLEDGRRLAASAVVLATGYRSSWEDLFDERTLEEVGLNAQPANPRSSHRWSYSTLSNPPPLHPDAKRWSSTVYRGIVPAKNIMKRNLAVNGTGISMNNGYTAEVVAHWISSYFLRDPMRLPDSTEAALAATEREAAWLKQRHPQTPTALNPSYTAYLSFLSWPQYTDDLLEDMGLRVLRSGGNGLTWPFKVIDLDEIGDLKEERDARRARIAFVPA</sequence>
<evidence type="ECO:0000256" key="10">
    <source>
        <dbReference type="ARBA" id="ARBA00049248"/>
    </source>
</evidence>
<dbReference type="Pfam" id="PF13434">
    <property type="entry name" value="Lys_Orn_oxgnase"/>
    <property type="match status" value="1"/>
</dbReference>
<keyword evidence="7" id="KW-0521">NADP</keyword>
<dbReference type="STRING" id="1353009.A0A1Y2IUT6"/>